<dbReference type="InterPro" id="IPR029068">
    <property type="entry name" value="Glyas_Bleomycin-R_OHBP_Dase"/>
</dbReference>
<dbReference type="PROSITE" id="PS51819">
    <property type="entry name" value="VOC"/>
    <property type="match status" value="1"/>
</dbReference>
<dbReference type="PANTHER" id="PTHR36503">
    <property type="entry name" value="BLR2520 PROTEIN"/>
    <property type="match status" value="1"/>
</dbReference>
<comment type="caution">
    <text evidence="2">The sequence shown here is derived from an EMBL/GenBank/DDBJ whole genome shotgun (WGS) entry which is preliminary data.</text>
</comment>
<protein>
    <recommendedName>
        <fullName evidence="1">VOC domain-containing protein</fullName>
    </recommendedName>
</protein>
<evidence type="ECO:0000313" key="2">
    <source>
        <dbReference type="EMBL" id="KYG63806.1"/>
    </source>
</evidence>
<dbReference type="PANTHER" id="PTHR36503:SF3">
    <property type="entry name" value="BLR0126 PROTEIN"/>
    <property type="match status" value="1"/>
</dbReference>
<dbReference type="RefSeq" id="WP_061835700.1">
    <property type="nucleotide sequence ID" value="NZ_LUKE01000003.1"/>
</dbReference>
<dbReference type="InterPro" id="IPR004360">
    <property type="entry name" value="Glyas_Fos-R_dOase_dom"/>
</dbReference>
<dbReference type="Gene3D" id="3.10.180.10">
    <property type="entry name" value="2,3-Dihydroxybiphenyl 1,2-Dioxygenase, domain 1"/>
    <property type="match status" value="1"/>
</dbReference>
<dbReference type="AlphaFoldDB" id="A0A150WJB7"/>
<dbReference type="OrthoDB" id="9798430at2"/>
<gene>
    <name evidence="2" type="ORF">AZI86_13360</name>
</gene>
<evidence type="ECO:0000313" key="3">
    <source>
        <dbReference type="Proteomes" id="UP000075320"/>
    </source>
</evidence>
<feature type="domain" description="VOC" evidence="1">
    <location>
        <begin position="2"/>
        <end position="125"/>
    </location>
</feature>
<reference evidence="2 3" key="1">
    <citation type="submission" date="2016-03" db="EMBL/GenBank/DDBJ databases">
        <authorList>
            <person name="Ploux O."/>
        </authorList>
    </citation>
    <scope>NUCLEOTIDE SEQUENCE [LARGE SCALE GENOMIC DNA]</scope>
    <source>
        <strain evidence="2 3">R0</strain>
    </source>
</reference>
<organism evidence="2 3">
    <name type="scientific">Bdellovibrio bacteriovorus</name>
    <dbReference type="NCBI Taxonomy" id="959"/>
    <lineage>
        <taxon>Bacteria</taxon>
        <taxon>Pseudomonadati</taxon>
        <taxon>Bdellovibrionota</taxon>
        <taxon>Bdellovibrionia</taxon>
        <taxon>Bdellovibrionales</taxon>
        <taxon>Pseudobdellovibrionaceae</taxon>
        <taxon>Bdellovibrio</taxon>
    </lineage>
</organism>
<accession>A0A150WJB7</accession>
<evidence type="ECO:0000259" key="1">
    <source>
        <dbReference type="PROSITE" id="PS51819"/>
    </source>
</evidence>
<name>A0A150WJB7_BDEBC</name>
<dbReference type="Proteomes" id="UP000075320">
    <property type="component" value="Unassembled WGS sequence"/>
</dbReference>
<dbReference type="InterPro" id="IPR037523">
    <property type="entry name" value="VOC_core"/>
</dbReference>
<sequence>MQLDALGIVSKNIPESIRFYSLLGLEFEHCEKDAKHVEAVSTTGLRVMLDDEELIKSIKPHWKKPEINSINMAFKCDSAKAVDECFKKVVSAGFKFEKEPWDAFWGQRYAVVLDPDGNSVDLFAGL</sequence>
<keyword evidence="3" id="KW-1185">Reference proteome</keyword>
<dbReference type="Pfam" id="PF00903">
    <property type="entry name" value="Glyoxalase"/>
    <property type="match status" value="1"/>
</dbReference>
<dbReference type="SUPFAM" id="SSF54593">
    <property type="entry name" value="Glyoxalase/Bleomycin resistance protein/Dihydroxybiphenyl dioxygenase"/>
    <property type="match status" value="1"/>
</dbReference>
<proteinExistence type="predicted"/>
<dbReference type="EMBL" id="LUKE01000003">
    <property type="protein sequence ID" value="KYG63806.1"/>
    <property type="molecule type" value="Genomic_DNA"/>
</dbReference>